<dbReference type="RefSeq" id="WP_155222860.1">
    <property type="nucleotide sequence ID" value="NZ_JBKXON010000094.1"/>
</dbReference>
<organism evidence="1 2">
    <name type="scientific">Turicibacter sanguinis</name>
    <dbReference type="NCBI Taxonomy" id="154288"/>
    <lineage>
        <taxon>Bacteria</taxon>
        <taxon>Bacillati</taxon>
        <taxon>Bacillota</taxon>
        <taxon>Erysipelotrichia</taxon>
        <taxon>Erysipelotrichales</taxon>
        <taxon>Turicibacteraceae</taxon>
        <taxon>Turicibacter</taxon>
    </lineage>
</organism>
<reference evidence="1 2" key="1">
    <citation type="journal article" date="2019" name="Nat. Med.">
        <title>A library of human gut bacterial isolates paired with longitudinal multiomics data enables mechanistic microbiome research.</title>
        <authorList>
            <person name="Poyet M."/>
            <person name="Groussin M."/>
            <person name="Gibbons S.M."/>
            <person name="Avila-Pacheco J."/>
            <person name="Jiang X."/>
            <person name="Kearney S.M."/>
            <person name="Perrotta A.R."/>
            <person name="Berdy B."/>
            <person name="Zhao S."/>
            <person name="Lieberman T.D."/>
            <person name="Swanson P.K."/>
            <person name="Smith M."/>
            <person name="Roesemann S."/>
            <person name="Alexander J.E."/>
            <person name="Rich S.A."/>
            <person name="Livny J."/>
            <person name="Vlamakis H."/>
            <person name="Clish C."/>
            <person name="Bullock K."/>
            <person name="Deik A."/>
            <person name="Scott J."/>
            <person name="Pierce K.A."/>
            <person name="Xavier R.J."/>
            <person name="Alm E.J."/>
        </authorList>
    </citation>
    <scope>NUCLEOTIDE SEQUENCE [LARGE SCALE GENOMIC DNA]</scope>
    <source>
        <strain evidence="1 2">BIOML-A198</strain>
    </source>
</reference>
<evidence type="ECO:0000313" key="2">
    <source>
        <dbReference type="Proteomes" id="UP000487649"/>
    </source>
</evidence>
<sequence length="172" mass="18869">MARASATHEIFLGEGVFYIGETPIGLTRGGGQFTVEREIRQIEADGDKGPVKGRNVIDKSTPKLVMNALQIIGENLPKMYPGLKVSDSDSKKVVTGTGKIVDSDYQDFVKFVGMTDKGKEVVIKVENAINLENIDWTLTDKDEVVPALTYTGCYKEDSPAEYEPWSVTYATA</sequence>
<evidence type="ECO:0000313" key="1">
    <source>
        <dbReference type="EMBL" id="MTK20829.1"/>
    </source>
</evidence>
<name>A0A9X4XCN3_9FIRM</name>
<comment type="caution">
    <text evidence="1">The sequence shown here is derived from an EMBL/GenBank/DDBJ whole genome shotgun (WGS) entry which is preliminary data.</text>
</comment>
<accession>A0A9X4XCN3</accession>
<dbReference type="Proteomes" id="UP000487649">
    <property type="component" value="Unassembled WGS sequence"/>
</dbReference>
<dbReference type="EMBL" id="WMQE01000008">
    <property type="protein sequence ID" value="MTK20829.1"/>
    <property type="molecule type" value="Genomic_DNA"/>
</dbReference>
<dbReference type="AlphaFoldDB" id="A0A9X4XCN3"/>
<gene>
    <name evidence="1" type="ORF">GMA92_05170</name>
</gene>
<proteinExistence type="predicted"/>
<protein>
    <recommendedName>
        <fullName evidence="3">Phage tail protein</fullName>
    </recommendedName>
</protein>
<evidence type="ECO:0008006" key="3">
    <source>
        <dbReference type="Google" id="ProtNLM"/>
    </source>
</evidence>